<comment type="caution">
    <text evidence="8">The sequence shown here is derived from an EMBL/GenBank/DDBJ whole genome shotgun (WGS) entry which is preliminary data.</text>
</comment>
<feature type="region of interest" description="Domain III" evidence="6">
    <location>
        <begin position="133"/>
        <end position="181"/>
    </location>
</feature>
<dbReference type="GO" id="GO:0005737">
    <property type="term" value="C:cytoplasm"/>
    <property type="evidence" value="ECO:0007669"/>
    <property type="project" value="UniProtKB-SubCell"/>
</dbReference>
<evidence type="ECO:0000256" key="6">
    <source>
        <dbReference type="HAMAP-Rule" id="MF_00031"/>
    </source>
</evidence>
<dbReference type="GO" id="GO:0006310">
    <property type="term" value="P:DNA recombination"/>
    <property type="evidence" value="ECO:0007669"/>
    <property type="project" value="UniProtKB-UniRule"/>
</dbReference>
<dbReference type="Gene3D" id="2.40.50.140">
    <property type="entry name" value="Nucleic acid-binding proteins"/>
    <property type="match status" value="1"/>
</dbReference>
<dbReference type="Pfam" id="PF14520">
    <property type="entry name" value="HHH_5"/>
    <property type="match status" value="1"/>
</dbReference>
<dbReference type="Gene3D" id="1.10.150.20">
    <property type="entry name" value="5' to 3' exonuclease, C-terminal subdomain"/>
    <property type="match status" value="1"/>
</dbReference>
<dbReference type="InterPro" id="IPR010994">
    <property type="entry name" value="RuvA_2-like"/>
</dbReference>
<comment type="caution">
    <text evidence="6">Lacks conserved residue(s) required for the propagation of feature annotation.</text>
</comment>
<evidence type="ECO:0000313" key="9">
    <source>
        <dbReference type="Proteomes" id="UP000229385"/>
    </source>
</evidence>
<dbReference type="Pfam" id="PF01330">
    <property type="entry name" value="RuvA_N"/>
    <property type="match status" value="1"/>
</dbReference>
<dbReference type="Pfam" id="PF07499">
    <property type="entry name" value="RuvA_C"/>
    <property type="match status" value="1"/>
</dbReference>
<dbReference type="SUPFAM" id="SSF47781">
    <property type="entry name" value="RuvA domain 2-like"/>
    <property type="match status" value="1"/>
</dbReference>
<evidence type="ECO:0000256" key="3">
    <source>
        <dbReference type="ARBA" id="ARBA00023125"/>
    </source>
</evidence>
<keyword evidence="4 6" id="KW-0233">DNA recombination</keyword>
<dbReference type="GO" id="GO:0009379">
    <property type="term" value="C:Holliday junction helicase complex"/>
    <property type="evidence" value="ECO:0007669"/>
    <property type="project" value="InterPro"/>
</dbReference>
<feature type="domain" description="Helix-hairpin-helix DNA-binding motif class 1" evidence="7">
    <location>
        <begin position="70"/>
        <end position="89"/>
    </location>
</feature>
<protein>
    <recommendedName>
        <fullName evidence="6">Holliday junction branch migration complex subunit RuvA</fullName>
    </recommendedName>
</protein>
<dbReference type="InterPro" id="IPR012340">
    <property type="entry name" value="NA-bd_OB-fold"/>
</dbReference>
<gene>
    <name evidence="6 8" type="primary">ruvA</name>
    <name evidence="8" type="ORF">CO174_02815</name>
</gene>
<evidence type="ECO:0000256" key="1">
    <source>
        <dbReference type="ARBA" id="ARBA00022490"/>
    </source>
</evidence>
<dbReference type="SUPFAM" id="SSF50249">
    <property type="entry name" value="Nucleic acid-binding proteins"/>
    <property type="match status" value="1"/>
</dbReference>
<proteinExistence type="inferred from homology"/>
<organism evidence="8 9">
    <name type="scientific">Candidatus Uhrbacteria bacterium CG_4_9_14_3_um_filter_50_9</name>
    <dbReference type="NCBI Taxonomy" id="1975035"/>
    <lineage>
        <taxon>Bacteria</taxon>
        <taxon>Candidatus Uhriibacteriota</taxon>
    </lineage>
</organism>
<keyword evidence="2 6" id="KW-0227">DNA damage</keyword>
<dbReference type="HAMAP" id="MF_00031">
    <property type="entry name" value="DNA_HJ_migration_RuvA"/>
    <property type="match status" value="1"/>
</dbReference>
<keyword evidence="5 6" id="KW-0234">DNA repair</keyword>
<evidence type="ECO:0000256" key="5">
    <source>
        <dbReference type="ARBA" id="ARBA00023204"/>
    </source>
</evidence>
<comment type="subunit">
    <text evidence="6">Homotetramer. Forms an RuvA(8)-RuvB(12)-Holliday junction (HJ) complex. HJ DNA is sandwiched between 2 RuvA tetramers; dsDNA enters through RuvA and exits via RuvB. An RuvB hexamer assembles on each DNA strand where it exits the tetramer. Each RuvB hexamer is contacted by two RuvA subunits (via domain III) on 2 adjacent RuvB subunits; this complex drives branch migration. In the full resolvosome a probable DNA-RuvA(4)-RuvB(12)-RuvC(2) complex forms which resolves the HJ.</text>
</comment>
<dbReference type="GO" id="GO:0006281">
    <property type="term" value="P:DNA repair"/>
    <property type="evidence" value="ECO:0007669"/>
    <property type="project" value="UniProtKB-UniRule"/>
</dbReference>
<evidence type="ECO:0000256" key="2">
    <source>
        <dbReference type="ARBA" id="ARBA00022763"/>
    </source>
</evidence>
<dbReference type="InterPro" id="IPR003583">
    <property type="entry name" value="Hlx-hairpin-Hlx_DNA-bd_motif"/>
</dbReference>
<dbReference type="CDD" id="cd14332">
    <property type="entry name" value="UBA_RuvA_C"/>
    <property type="match status" value="1"/>
</dbReference>
<dbReference type="InterPro" id="IPR013849">
    <property type="entry name" value="DNA_helicase_Holl-junc_RuvA_I"/>
</dbReference>
<evidence type="ECO:0000313" key="8">
    <source>
        <dbReference type="EMBL" id="PJA45511.1"/>
    </source>
</evidence>
<evidence type="ECO:0000259" key="7">
    <source>
        <dbReference type="SMART" id="SM00278"/>
    </source>
</evidence>
<accession>A0A2M7XC91</accession>
<feature type="domain" description="Helix-hairpin-helix DNA-binding motif class 1" evidence="7">
    <location>
        <begin position="105"/>
        <end position="124"/>
    </location>
</feature>
<dbReference type="NCBIfam" id="TIGR00084">
    <property type="entry name" value="ruvA"/>
    <property type="match status" value="1"/>
</dbReference>
<dbReference type="AlphaFoldDB" id="A0A2M7XC91"/>
<evidence type="ECO:0000256" key="4">
    <source>
        <dbReference type="ARBA" id="ARBA00023172"/>
    </source>
</evidence>
<dbReference type="GO" id="GO:0000400">
    <property type="term" value="F:four-way junction DNA binding"/>
    <property type="evidence" value="ECO:0007669"/>
    <property type="project" value="UniProtKB-UniRule"/>
</dbReference>
<comment type="domain">
    <text evidence="6">Has three domains with a flexible linker between the domains II and III and assumes an 'L' shape. Domain III is highly mobile and contacts RuvB.</text>
</comment>
<keyword evidence="1 6" id="KW-0963">Cytoplasm</keyword>
<comment type="subcellular location">
    <subcellularLocation>
        <location evidence="6">Cytoplasm</location>
    </subcellularLocation>
</comment>
<dbReference type="EMBL" id="PFWU01000032">
    <property type="protein sequence ID" value="PJA45511.1"/>
    <property type="molecule type" value="Genomic_DNA"/>
</dbReference>
<comment type="similarity">
    <text evidence="6">Belongs to the RuvA family.</text>
</comment>
<dbReference type="InterPro" id="IPR036267">
    <property type="entry name" value="RuvA_C_sf"/>
</dbReference>
<dbReference type="SUPFAM" id="SSF46929">
    <property type="entry name" value="DNA helicase RuvA subunit, C-terminal domain"/>
    <property type="match status" value="1"/>
</dbReference>
<name>A0A2M7XC91_9BACT</name>
<sequence>MLVYLSGTVLHHGVGYIIVEQSGVGYKVSLPENVAHEIHESTHLYIHEVIRDSERELFGFTSIEQLELFWKLIAVSGVGPRSAQKIVYADAVDRVKSKIMAGDLTSLTNVPGVGKKTAQKIILELKGALADEPDVAALDADAVDALVGLGYSVRDAEAALSGIEAESTEDRIRTALKGMGR</sequence>
<comment type="function">
    <text evidence="6">The RuvA-RuvB-RuvC complex processes Holliday junction (HJ) DNA during genetic recombination and DNA repair, while the RuvA-RuvB complex plays an important role in the rescue of blocked DNA replication forks via replication fork reversal (RFR). RuvA specifically binds to HJ cruciform DNA, conferring on it an open structure. The RuvB hexamer acts as an ATP-dependent pump, pulling dsDNA into and through the RuvAB complex. HJ branch migration allows RuvC to scan DNA until it finds its consensus sequence, where it cleaves and resolves the cruciform DNA.</text>
</comment>
<dbReference type="InterPro" id="IPR011114">
    <property type="entry name" value="RuvA_C"/>
</dbReference>
<dbReference type="SMART" id="SM00278">
    <property type="entry name" value="HhH1"/>
    <property type="match status" value="2"/>
</dbReference>
<reference evidence="9" key="1">
    <citation type="submission" date="2017-09" db="EMBL/GenBank/DDBJ databases">
        <title>Depth-based differentiation of microbial function through sediment-hosted aquifers and enrichment of novel symbionts in the deep terrestrial subsurface.</title>
        <authorList>
            <person name="Probst A.J."/>
            <person name="Ladd B."/>
            <person name="Jarett J.K."/>
            <person name="Geller-Mcgrath D.E."/>
            <person name="Sieber C.M.K."/>
            <person name="Emerson J.B."/>
            <person name="Anantharaman K."/>
            <person name="Thomas B.C."/>
            <person name="Malmstrom R."/>
            <person name="Stieglmeier M."/>
            <person name="Klingl A."/>
            <person name="Woyke T."/>
            <person name="Ryan C.M."/>
            <person name="Banfield J.F."/>
        </authorList>
    </citation>
    <scope>NUCLEOTIDE SEQUENCE [LARGE SCALE GENOMIC DNA]</scope>
</reference>
<dbReference type="GO" id="GO:0048476">
    <property type="term" value="C:Holliday junction resolvase complex"/>
    <property type="evidence" value="ECO:0007669"/>
    <property type="project" value="UniProtKB-UniRule"/>
</dbReference>
<dbReference type="Proteomes" id="UP000229385">
    <property type="component" value="Unassembled WGS sequence"/>
</dbReference>
<dbReference type="GO" id="GO:0005524">
    <property type="term" value="F:ATP binding"/>
    <property type="evidence" value="ECO:0007669"/>
    <property type="project" value="InterPro"/>
</dbReference>
<dbReference type="InterPro" id="IPR000085">
    <property type="entry name" value="RuvA"/>
</dbReference>
<dbReference type="Gene3D" id="1.10.8.10">
    <property type="entry name" value="DNA helicase RuvA subunit, C-terminal domain"/>
    <property type="match status" value="1"/>
</dbReference>
<dbReference type="GO" id="GO:0009378">
    <property type="term" value="F:four-way junction helicase activity"/>
    <property type="evidence" value="ECO:0007669"/>
    <property type="project" value="InterPro"/>
</dbReference>
<keyword evidence="3 6" id="KW-0238">DNA-binding</keyword>